<dbReference type="AlphaFoldDB" id="A0A382I5X7"/>
<accession>A0A382I5X7</accession>
<sequence>VNCKIVVPEKAAEGKPWIWRARFWGHQPQLDIALLKRGWHVAYCDVGNLFGSPKAVKRWDDFYQFVTTKHGFHKRPVLEGMSRGGLIIYNWAKANPGKVTCIYGDAPVCDFKSWPAGKGKGKRSAGAWKACLRAYGFTDAEALAFKGNPIDDLGPLAKVGVPLIHVVGDADSVVPVAENTAILEMRYRKLGGSIKVIHKPGVGHHPHSLKDPQPLMDFILKAHARRKIGK</sequence>
<evidence type="ECO:0008006" key="2">
    <source>
        <dbReference type="Google" id="ProtNLM"/>
    </source>
</evidence>
<dbReference type="InterPro" id="IPR029058">
    <property type="entry name" value="AB_hydrolase_fold"/>
</dbReference>
<dbReference type="EMBL" id="UINC01065224">
    <property type="protein sequence ID" value="SVB94659.1"/>
    <property type="molecule type" value="Genomic_DNA"/>
</dbReference>
<dbReference type="SUPFAM" id="SSF53474">
    <property type="entry name" value="alpha/beta-Hydrolases"/>
    <property type="match status" value="1"/>
</dbReference>
<dbReference type="Gene3D" id="3.40.50.1820">
    <property type="entry name" value="alpha/beta hydrolase"/>
    <property type="match status" value="1"/>
</dbReference>
<gene>
    <name evidence="1" type="ORF">METZ01_LOCUS247513</name>
</gene>
<evidence type="ECO:0000313" key="1">
    <source>
        <dbReference type="EMBL" id="SVB94659.1"/>
    </source>
</evidence>
<feature type="non-terminal residue" evidence="1">
    <location>
        <position position="1"/>
    </location>
</feature>
<reference evidence="1" key="1">
    <citation type="submission" date="2018-05" db="EMBL/GenBank/DDBJ databases">
        <authorList>
            <person name="Lanie J.A."/>
            <person name="Ng W.-L."/>
            <person name="Kazmierczak K.M."/>
            <person name="Andrzejewski T.M."/>
            <person name="Davidsen T.M."/>
            <person name="Wayne K.J."/>
            <person name="Tettelin H."/>
            <person name="Glass J.I."/>
            <person name="Rusch D."/>
            <person name="Podicherti R."/>
            <person name="Tsui H.-C.T."/>
            <person name="Winkler M.E."/>
        </authorList>
    </citation>
    <scope>NUCLEOTIDE SEQUENCE</scope>
</reference>
<name>A0A382I5X7_9ZZZZ</name>
<proteinExistence type="predicted"/>
<protein>
    <recommendedName>
        <fullName evidence="2">Peptidase S9 prolyl oligopeptidase catalytic domain-containing protein</fullName>
    </recommendedName>
</protein>
<organism evidence="1">
    <name type="scientific">marine metagenome</name>
    <dbReference type="NCBI Taxonomy" id="408172"/>
    <lineage>
        <taxon>unclassified sequences</taxon>
        <taxon>metagenomes</taxon>
        <taxon>ecological metagenomes</taxon>
    </lineage>
</organism>